<dbReference type="EMBL" id="JAPDMQ010000489">
    <property type="protein sequence ID" value="KAK0523795.1"/>
    <property type="molecule type" value="Genomic_DNA"/>
</dbReference>
<protein>
    <submittedName>
        <fullName evidence="2">Uncharacterized protein</fullName>
    </submittedName>
</protein>
<name>A0AAN6G9A0_9BASI</name>
<dbReference type="AlphaFoldDB" id="A0AAN6G9A0"/>
<dbReference type="Proteomes" id="UP001176521">
    <property type="component" value="Unassembled WGS sequence"/>
</dbReference>
<evidence type="ECO:0000313" key="3">
    <source>
        <dbReference type="Proteomes" id="UP001176521"/>
    </source>
</evidence>
<evidence type="ECO:0000313" key="2">
    <source>
        <dbReference type="EMBL" id="KAK0523795.1"/>
    </source>
</evidence>
<organism evidence="2 3">
    <name type="scientific">Tilletia horrida</name>
    <dbReference type="NCBI Taxonomy" id="155126"/>
    <lineage>
        <taxon>Eukaryota</taxon>
        <taxon>Fungi</taxon>
        <taxon>Dikarya</taxon>
        <taxon>Basidiomycota</taxon>
        <taxon>Ustilaginomycotina</taxon>
        <taxon>Exobasidiomycetes</taxon>
        <taxon>Tilletiales</taxon>
        <taxon>Tilletiaceae</taxon>
        <taxon>Tilletia</taxon>
    </lineage>
</organism>
<proteinExistence type="predicted"/>
<comment type="caution">
    <text evidence="2">The sequence shown here is derived from an EMBL/GenBank/DDBJ whole genome shotgun (WGS) entry which is preliminary data.</text>
</comment>
<accession>A0AAN6G9A0</accession>
<feature type="region of interest" description="Disordered" evidence="1">
    <location>
        <begin position="65"/>
        <end position="126"/>
    </location>
</feature>
<evidence type="ECO:0000256" key="1">
    <source>
        <dbReference type="SAM" id="MobiDB-lite"/>
    </source>
</evidence>
<reference evidence="2" key="1">
    <citation type="journal article" date="2023" name="PhytoFront">
        <title>Draft Genome Resources of Seven Strains of Tilletia horrida, Causal Agent of Kernel Smut of Rice.</title>
        <authorList>
            <person name="Khanal S."/>
            <person name="Antony Babu S."/>
            <person name="Zhou X.G."/>
        </authorList>
    </citation>
    <scope>NUCLEOTIDE SEQUENCE</scope>
    <source>
        <strain evidence="2">TX3</strain>
    </source>
</reference>
<gene>
    <name evidence="2" type="ORF">OC842_006028</name>
</gene>
<keyword evidence="3" id="KW-1185">Reference proteome</keyword>
<sequence length="168" mass="17551">MAETHAASAPTLEDVVRLLREWRAENAAVVARIASLEREMRGLDLRFNVLNKIISGLLAAGAGDEGAHAGAVTGAGEGPASPSSTNRPQNQRNSAGQATPDRGGTWQRSSSDATEEDSEGSLAAHITASFEADGAVASASATDLEQEGALLQDSVYDNKTAFKRPFEE</sequence>
<feature type="compositionally biased region" description="Polar residues" evidence="1">
    <location>
        <begin position="81"/>
        <end position="97"/>
    </location>
</feature>